<evidence type="ECO:0000313" key="9">
    <source>
        <dbReference type="EMBL" id="OBZ81681.1"/>
    </source>
</evidence>
<reference evidence="9 10" key="1">
    <citation type="submission" date="2016-03" db="EMBL/GenBank/DDBJ databases">
        <title>Choanephora cucurbitarum.</title>
        <authorList>
            <person name="Min B."/>
            <person name="Park H."/>
            <person name="Park J.-H."/>
            <person name="Shin H.-D."/>
            <person name="Choi I.-G."/>
        </authorList>
    </citation>
    <scope>NUCLEOTIDE SEQUENCE [LARGE SCALE GENOMIC DNA]</scope>
    <source>
        <strain evidence="9 10">KUS-F28377</strain>
    </source>
</reference>
<dbReference type="Pfam" id="PF00078">
    <property type="entry name" value="RVT_1"/>
    <property type="match status" value="1"/>
</dbReference>
<dbReference type="Proteomes" id="UP000093000">
    <property type="component" value="Unassembled WGS sequence"/>
</dbReference>
<dbReference type="Gene3D" id="2.40.70.10">
    <property type="entry name" value="Acid Proteases"/>
    <property type="match status" value="1"/>
</dbReference>
<gene>
    <name evidence="9" type="primary">Tf2-6_0</name>
    <name evidence="9" type="ORF">A0J61_10270</name>
</gene>
<dbReference type="InterPro" id="IPR000477">
    <property type="entry name" value="RT_dom"/>
</dbReference>
<evidence type="ECO:0000259" key="8">
    <source>
        <dbReference type="PROSITE" id="PS50994"/>
    </source>
</evidence>
<dbReference type="Gene3D" id="3.30.420.10">
    <property type="entry name" value="Ribonuclease H-like superfamily/Ribonuclease H"/>
    <property type="match status" value="1"/>
</dbReference>
<dbReference type="InterPro" id="IPR043502">
    <property type="entry name" value="DNA/RNA_pol_sf"/>
</dbReference>
<dbReference type="SUPFAM" id="SSF53098">
    <property type="entry name" value="Ribonuclease H-like"/>
    <property type="match status" value="1"/>
</dbReference>
<keyword evidence="2" id="KW-0548">Nucleotidyltransferase</keyword>
<dbReference type="PANTHER" id="PTHR37984:SF5">
    <property type="entry name" value="PROTEIN NYNRIN-LIKE"/>
    <property type="match status" value="1"/>
</dbReference>
<feature type="region of interest" description="Disordered" evidence="6">
    <location>
        <begin position="204"/>
        <end position="237"/>
    </location>
</feature>
<dbReference type="InterPro" id="IPR036397">
    <property type="entry name" value="RNaseH_sf"/>
</dbReference>
<dbReference type="PROSITE" id="PS50878">
    <property type="entry name" value="RT_POL"/>
    <property type="match status" value="1"/>
</dbReference>
<organism evidence="9 10">
    <name type="scientific">Choanephora cucurbitarum</name>
    <dbReference type="NCBI Taxonomy" id="101091"/>
    <lineage>
        <taxon>Eukaryota</taxon>
        <taxon>Fungi</taxon>
        <taxon>Fungi incertae sedis</taxon>
        <taxon>Mucoromycota</taxon>
        <taxon>Mucoromycotina</taxon>
        <taxon>Mucoromycetes</taxon>
        <taxon>Mucorales</taxon>
        <taxon>Mucorineae</taxon>
        <taxon>Choanephoraceae</taxon>
        <taxon>Choanephoroideae</taxon>
        <taxon>Choanephora</taxon>
    </lineage>
</organism>
<dbReference type="InterPro" id="IPR050951">
    <property type="entry name" value="Retrovirus_Pol_polyprotein"/>
</dbReference>
<dbReference type="OrthoDB" id="2272258at2759"/>
<keyword evidence="5" id="KW-0511">Multifunctional enzyme</keyword>
<dbReference type="EMBL" id="LUGH01001096">
    <property type="protein sequence ID" value="OBZ81681.1"/>
    <property type="molecule type" value="Genomic_DNA"/>
</dbReference>
<dbReference type="InterPro" id="IPR012337">
    <property type="entry name" value="RNaseH-like_sf"/>
</dbReference>
<dbReference type="GO" id="GO:0016779">
    <property type="term" value="F:nucleotidyltransferase activity"/>
    <property type="evidence" value="ECO:0007669"/>
    <property type="project" value="UniProtKB-KW"/>
</dbReference>
<comment type="caution">
    <text evidence="9">The sequence shown here is derived from an EMBL/GenBank/DDBJ whole genome shotgun (WGS) entry which is preliminary data.</text>
</comment>
<proteinExistence type="predicted"/>
<feature type="compositionally biased region" description="Basic and acidic residues" evidence="6">
    <location>
        <begin position="228"/>
        <end position="237"/>
    </location>
</feature>
<feature type="region of interest" description="Disordered" evidence="6">
    <location>
        <begin position="351"/>
        <end position="374"/>
    </location>
</feature>
<dbReference type="FunFam" id="3.30.70.270:FF:000020">
    <property type="entry name" value="Transposon Tf2-6 polyprotein-like Protein"/>
    <property type="match status" value="1"/>
</dbReference>
<dbReference type="InterPro" id="IPR021109">
    <property type="entry name" value="Peptidase_aspartic_dom_sf"/>
</dbReference>
<evidence type="ECO:0000256" key="1">
    <source>
        <dbReference type="ARBA" id="ARBA00022679"/>
    </source>
</evidence>
<feature type="region of interest" description="Disordered" evidence="6">
    <location>
        <begin position="409"/>
        <end position="430"/>
    </location>
</feature>
<feature type="compositionally biased region" description="Acidic residues" evidence="6">
    <location>
        <begin position="212"/>
        <end position="227"/>
    </location>
</feature>
<dbReference type="GO" id="GO:0004519">
    <property type="term" value="F:endonuclease activity"/>
    <property type="evidence" value="ECO:0007669"/>
    <property type="project" value="UniProtKB-KW"/>
</dbReference>
<dbReference type="STRING" id="101091.A0A1C7MY26"/>
<evidence type="ECO:0000256" key="3">
    <source>
        <dbReference type="ARBA" id="ARBA00022722"/>
    </source>
</evidence>
<dbReference type="PANTHER" id="PTHR37984">
    <property type="entry name" value="PROTEIN CBG26694"/>
    <property type="match status" value="1"/>
</dbReference>
<dbReference type="SUPFAM" id="SSF56672">
    <property type="entry name" value="DNA/RNA polymerases"/>
    <property type="match status" value="1"/>
</dbReference>
<dbReference type="GO" id="GO:0003676">
    <property type="term" value="F:nucleic acid binding"/>
    <property type="evidence" value="ECO:0007669"/>
    <property type="project" value="InterPro"/>
</dbReference>
<dbReference type="Gene3D" id="1.10.340.70">
    <property type="match status" value="1"/>
</dbReference>
<dbReference type="GO" id="GO:0005634">
    <property type="term" value="C:nucleus"/>
    <property type="evidence" value="ECO:0007669"/>
    <property type="project" value="UniProtKB-ARBA"/>
</dbReference>
<evidence type="ECO:0000256" key="6">
    <source>
        <dbReference type="SAM" id="MobiDB-lite"/>
    </source>
</evidence>
<dbReference type="InterPro" id="IPR043128">
    <property type="entry name" value="Rev_trsase/Diguanyl_cyclase"/>
</dbReference>
<keyword evidence="1" id="KW-0808">Transferase</keyword>
<name>A0A1C7MY26_9FUNG</name>
<dbReference type="CDD" id="cd00303">
    <property type="entry name" value="retropepsin_like"/>
    <property type="match status" value="1"/>
</dbReference>
<sequence length="1481" mass="170258">LYPRGKNSKDYLKMFDVPKFSSKDDPSLWIYQFSKAATMNKWDERTKLYYVDNCFNEKLQMWFMQQNFATWDDFKTPFLNKFTKKVNFDKIASNLINFKMKSNENILEYIERYEELRSKYLLESAKRKRINANMTKGTNDNKPELSISDESPPIQENVTISENGFLNYFIEGVGSNSIKRFLRTEKPETLQEAYHLLKEVYGPEVGENPEKFEDDSDTESLESYESDTETKAKTPKKDISTKNIKTVDKEPGVAELINELKNMTLLIGELVSKKNHKGNTSAKNNKPSCWNCLASDHLTKDCVKPCKLCNKQGHKHYECTLYKKNKPGHNNQAQSESMLIEEVYLSEKRNIGDTDIPDTENSRNFRVSRSGKTVSTPHLKRSVVNHSNPTSMLLPSLESEPYLKSKIDRSKSIQLKPTHPLNPDSKSTGDAGFLQIKREQIIDRLFKNSMHELSLDEISLLSPSARTGFKSRFTKPQSNKKAHVEVTDHINTSAMLGETITNVPKGRSAPRTHGWVNGEPCEVILDGGCTSYIISLSFAKSIGIRELEPFNATVLFGDGVHREPVGLVKNLRLQVGDSPVISIDALCFDVDKYKFIVGREGLHALKIGADWSTHFWYIKRDDGTIPLNTYYTAVINRESVDTEDEVENDEHDSYEDDYIDQDDVEEGYLIMEASDKEEEREHASNNSERFGHLIDRIKDQDNLNKDEKESLIDLLYSYEDCFGTQYEHLSQTNLLKFHVDTGNAKPIYRRPYSFSSFSEKQDLKKDLEEMSFPSRYVPKKTGDKRLISNFRELNASLANSKWFSLVDLLKAFQQIAVEEESIPKLTIATPWGSYSYRCVPFGVLNGPAVFSRCVYLSIQPFLGDFATNYLDDVTIYSKYKSDHLNHIEKFLHRMREVNLKINANKCDFYQQEITLLGFVISEKGIAPSPSKVSKIMEFPRPVNETGVRGFVNLCGFYRRHIPGFADLSVPLNELLKKKNPFNWNDACENAFKAMKKALISATTLMIPDANTEYNLYCDASEVGIGACLAAITDEGEKPVLYLSRKLQPAETRYPTVEKELLAVIYALKKLRKYLLDRKFTLFRDNTAVCYLFNKNEPSQRLQRWVMCTQEFVFDVVHLPSTKNSVAYALSRFPPKLNDDDEDGEDFIEALYDHLMIEEGPNQYEAWLGDLINYFRNCGYEARSLKTKRLSLKYLYENGTLYRKIGLRHVLVPKFYERRRILTEIHDGHGHFGVNASWARLYQSYWWPSCYADIREHVKTCHPCQLFSSTEPNPAVQRVPVNYIFEQFSLDFVGPLPKSTKGNLHILVEAKTVANFLYRHIFCNYGPPTHIPSDNGSAFDNEIVNNFTSLVNVHHQFTSPYRPSTNGRTEQMNGTIVKALKKLSISNPLDWDEHIDAVLYAYRTEAHSVLKVSPYEYMYGIAPNSSRMNPLQLLGRALGMERLVALNDRNVQIDYYNVLKDEYDAKPIVRRKYFESGTMVVR</sequence>
<evidence type="ECO:0000259" key="7">
    <source>
        <dbReference type="PROSITE" id="PS50878"/>
    </source>
</evidence>
<dbReference type="InterPro" id="IPR041577">
    <property type="entry name" value="RT_RNaseH_2"/>
</dbReference>
<dbReference type="PROSITE" id="PS50994">
    <property type="entry name" value="INTEGRASE"/>
    <property type="match status" value="1"/>
</dbReference>
<evidence type="ECO:0000256" key="4">
    <source>
        <dbReference type="ARBA" id="ARBA00022759"/>
    </source>
</evidence>
<evidence type="ECO:0000313" key="10">
    <source>
        <dbReference type="Proteomes" id="UP000093000"/>
    </source>
</evidence>
<dbReference type="Pfam" id="PF17921">
    <property type="entry name" value="Integrase_H2C2"/>
    <property type="match status" value="1"/>
</dbReference>
<feature type="domain" description="Reverse transcriptase" evidence="7">
    <location>
        <begin position="728"/>
        <end position="920"/>
    </location>
</feature>
<dbReference type="InterPro" id="IPR041588">
    <property type="entry name" value="Integrase_H2C2"/>
</dbReference>
<dbReference type="InterPro" id="IPR001584">
    <property type="entry name" value="Integrase_cat-core"/>
</dbReference>
<feature type="non-terminal residue" evidence="9">
    <location>
        <position position="1481"/>
    </location>
</feature>
<evidence type="ECO:0000256" key="2">
    <source>
        <dbReference type="ARBA" id="ARBA00022695"/>
    </source>
</evidence>
<protein>
    <submittedName>
        <fullName evidence="9">Transposon Tf2-6 polyprotein</fullName>
    </submittedName>
</protein>
<dbReference type="Gene3D" id="3.10.10.10">
    <property type="entry name" value="HIV Type 1 Reverse Transcriptase, subunit A, domain 1"/>
    <property type="match status" value="1"/>
</dbReference>
<feature type="non-terminal residue" evidence="9">
    <location>
        <position position="1"/>
    </location>
</feature>
<feature type="domain" description="Integrase catalytic" evidence="8">
    <location>
        <begin position="1267"/>
        <end position="1421"/>
    </location>
</feature>
<dbReference type="Pfam" id="PF17919">
    <property type="entry name" value="RT_RNaseH_2"/>
    <property type="match status" value="1"/>
</dbReference>
<dbReference type="InParanoid" id="A0A1C7MY26"/>
<dbReference type="GO" id="GO:0015074">
    <property type="term" value="P:DNA integration"/>
    <property type="evidence" value="ECO:0007669"/>
    <property type="project" value="InterPro"/>
</dbReference>
<keyword evidence="4" id="KW-0378">Hydrolase</keyword>
<keyword evidence="10" id="KW-1185">Reference proteome</keyword>
<dbReference type="CDD" id="cd01647">
    <property type="entry name" value="RT_LTR"/>
    <property type="match status" value="1"/>
</dbReference>
<keyword evidence="3" id="KW-0540">Nuclease</keyword>
<keyword evidence="4" id="KW-0255">Endonuclease</keyword>
<dbReference type="CDD" id="cd09274">
    <property type="entry name" value="RNase_HI_RT_Ty3"/>
    <property type="match status" value="1"/>
</dbReference>
<dbReference type="FunFam" id="3.10.20.370:FF:000001">
    <property type="entry name" value="Retrovirus-related Pol polyprotein from transposon 17.6-like protein"/>
    <property type="match status" value="1"/>
</dbReference>
<evidence type="ECO:0000256" key="5">
    <source>
        <dbReference type="ARBA" id="ARBA00023268"/>
    </source>
</evidence>
<feature type="compositionally biased region" description="Polar residues" evidence="6">
    <location>
        <begin position="362"/>
        <end position="374"/>
    </location>
</feature>
<dbReference type="Gene3D" id="3.30.70.270">
    <property type="match status" value="2"/>
</dbReference>
<accession>A0A1C7MY26</accession>